<evidence type="ECO:0000313" key="4">
    <source>
        <dbReference type="Proteomes" id="UP001372338"/>
    </source>
</evidence>
<feature type="domain" description="XS" evidence="1">
    <location>
        <begin position="13"/>
        <end position="127"/>
    </location>
</feature>
<proteinExistence type="predicted"/>
<dbReference type="Pfam" id="PF03469">
    <property type="entry name" value="XH"/>
    <property type="match status" value="1"/>
</dbReference>
<dbReference type="Gene3D" id="3.30.70.2890">
    <property type="entry name" value="XS domain"/>
    <property type="match status" value="1"/>
</dbReference>
<dbReference type="AlphaFoldDB" id="A0AAN9HXI0"/>
<dbReference type="Proteomes" id="UP001372338">
    <property type="component" value="Unassembled WGS sequence"/>
</dbReference>
<dbReference type="PANTHER" id="PTHR21596">
    <property type="entry name" value="RIBONUCLEASE P SUBUNIT P38"/>
    <property type="match status" value="1"/>
</dbReference>
<accession>A0AAN9HXI0</accession>
<dbReference type="Pfam" id="PF03468">
    <property type="entry name" value="XS"/>
    <property type="match status" value="1"/>
</dbReference>
<comment type="caution">
    <text evidence="3">The sequence shown here is derived from an EMBL/GenBank/DDBJ whole genome shotgun (WGS) entry which is preliminary data.</text>
</comment>
<feature type="domain" description="Factor of DNA methylation 1-5/IDN2" evidence="2">
    <location>
        <begin position="372"/>
        <end position="444"/>
    </location>
</feature>
<dbReference type="InterPro" id="IPR038588">
    <property type="entry name" value="XS_domain_sf"/>
</dbReference>
<sequence>MKAEPHSPPPFEDQPFVWPWVGVLANIPLQWKDGTVIGPSGFLLKQQLSRRGFNPLNVEILFSHRGHSGFALVEFEKDYQGLQDATLFDMSFQASHCGNKEWNNAAANEVCSEVKLYGWVAREVDYKFEGIVGQHLRRFRVVSNSNKADVSKRMCYNETMHSQVGGFSSCVEGLMKQKDEMVQRYHEDMRKTHQSAQKHMEKIISQREKVTVLLEAHKQEMEISTELVEGFVLNETELNKIQKEKFMIEEATLAQRKGDRNFLQLVEKHKQKEKEELHKKIIDFEKDVDEKHVFQLDIERMRGALRVMKHIGSFGDEEIIEKMDTIQRQLKGKEKEYKGLFESMNQALTVNQCLKEGSRNMSTRGVMKGQCIDSKPICAVNKRKYPEEKEFKKALDLCSEWSDYLEDSCKHLVIAERSSKEKIVLHDERSKCLRNENGDQFYNAGGKKKEEGANVLKW</sequence>
<protein>
    <recommendedName>
        <fullName evidence="5">XS domain-containing protein</fullName>
    </recommendedName>
</protein>
<evidence type="ECO:0000313" key="3">
    <source>
        <dbReference type="EMBL" id="KAK7257812.1"/>
    </source>
</evidence>
<dbReference type="InterPro" id="IPR045177">
    <property type="entry name" value="FDM1-5/IDN2"/>
</dbReference>
<evidence type="ECO:0000259" key="1">
    <source>
        <dbReference type="Pfam" id="PF03468"/>
    </source>
</evidence>
<keyword evidence="4" id="KW-1185">Reference proteome</keyword>
<name>A0AAN9HXI0_CROPI</name>
<reference evidence="3 4" key="1">
    <citation type="submission" date="2024-01" db="EMBL/GenBank/DDBJ databases">
        <title>The genomes of 5 underutilized Papilionoideae crops provide insights into root nodulation and disease resistanc.</title>
        <authorList>
            <person name="Yuan L."/>
        </authorList>
    </citation>
    <scope>NUCLEOTIDE SEQUENCE [LARGE SCALE GENOMIC DNA]</scope>
    <source>
        <strain evidence="3">ZHUSHIDOU_FW_LH</strain>
        <tissue evidence="3">Leaf</tissue>
    </source>
</reference>
<dbReference type="PANTHER" id="PTHR21596:SF23">
    <property type="entry name" value="FACTOR OF DNA METHYLATION 4"/>
    <property type="match status" value="1"/>
</dbReference>
<organism evidence="3 4">
    <name type="scientific">Crotalaria pallida</name>
    <name type="common">Smooth rattlebox</name>
    <name type="synonym">Crotalaria striata</name>
    <dbReference type="NCBI Taxonomy" id="3830"/>
    <lineage>
        <taxon>Eukaryota</taxon>
        <taxon>Viridiplantae</taxon>
        <taxon>Streptophyta</taxon>
        <taxon>Embryophyta</taxon>
        <taxon>Tracheophyta</taxon>
        <taxon>Spermatophyta</taxon>
        <taxon>Magnoliopsida</taxon>
        <taxon>eudicotyledons</taxon>
        <taxon>Gunneridae</taxon>
        <taxon>Pentapetalae</taxon>
        <taxon>rosids</taxon>
        <taxon>fabids</taxon>
        <taxon>Fabales</taxon>
        <taxon>Fabaceae</taxon>
        <taxon>Papilionoideae</taxon>
        <taxon>50 kb inversion clade</taxon>
        <taxon>genistoids sensu lato</taxon>
        <taxon>core genistoids</taxon>
        <taxon>Crotalarieae</taxon>
        <taxon>Crotalaria</taxon>
    </lineage>
</organism>
<dbReference type="InterPro" id="IPR005379">
    <property type="entry name" value="FDM1-5/IDN2_XH"/>
</dbReference>
<dbReference type="GO" id="GO:0080188">
    <property type="term" value="P:gene silencing by siRNA-directed DNA methylation"/>
    <property type="evidence" value="ECO:0007669"/>
    <property type="project" value="InterPro"/>
</dbReference>
<gene>
    <name evidence="3" type="ORF">RIF29_32056</name>
</gene>
<dbReference type="InterPro" id="IPR005380">
    <property type="entry name" value="XS_domain"/>
</dbReference>
<dbReference type="EMBL" id="JAYWIO010000006">
    <property type="protein sequence ID" value="KAK7257812.1"/>
    <property type="molecule type" value="Genomic_DNA"/>
</dbReference>
<evidence type="ECO:0008006" key="5">
    <source>
        <dbReference type="Google" id="ProtNLM"/>
    </source>
</evidence>
<evidence type="ECO:0000259" key="2">
    <source>
        <dbReference type="Pfam" id="PF03469"/>
    </source>
</evidence>